<dbReference type="InterPro" id="IPR009050">
    <property type="entry name" value="Globin-like_sf"/>
</dbReference>
<dbReference type="InterPro" id="IPR038719">
    <property type="entry name" value="Phycobilisome_asu/bsu_sf"/>
</dbReference>
<protein>
    <submittedName>
        <fullName evidence="5">Phycocyanin</fullName>
    </submittedName>
</protein>
<dbReference type="PANTHER" id="PTHR34011">
    <property type="entry name" value="PHYCOBILISOME 32.1 KDA LINKER POLYPEPTIDE, PHYCOCYANIN-ASSOCIATED, ROD 2-RELATED"/>
    <property type="match status" value="1"/>
</dbReference>
<name>J7GVQ5_9CYAN</name>
<evidence type="ECO:0000256" key="4">
    <source>
        <dbReference type="SAM" id="MobiDB-lite"/>
    </source>
</evidence>
<organism evidence="5">
    <name type="scientific">Phormidium nigroviride NTRI01</name>
    <dbReference type="NCBI Taxonomy" id="1208585"/>
    <lineage>
        <taxon>Bacteria</taxon>
        <taxon>Bacillati</taxon>
        <taxon>Cyanobacteriota</taxon>
        <taxon>Cyanophyceae</taxon>
        <taxon>Oscillatoriophycideae</taxon>
        <taxon>Oscillatoriales</taxon>
        <taxon>Oscillatoriaceae</taxon>
        <taxon>Phormidium</taxon>
    </lineage>
</organism>
<keyword evidence="3" id="KW-0089">Bile pigment</keyword>
<dbReference type="GO" id="GO:0015979">
    <property type="term" value="P:photosynthesis"/>
    <property type="evidence" value="ECO:0007669"/>
    <property type="project" value="InterPro"/>
</dbReference>
<dbReference type="AlphaFoldDB" id="J7GVQ5"/>
<evidence type="ECO:0000256" key="1">
    <source>
        <dbReference type="ARBA" id="ARBA00008182"/>
    </source>
</evidence>
<proteinExistence type="inferred from homology"/>
<reference evidence="5" key="1">
    <citation type="submission" date="2012-06" db="EMBL/GenBank/DDBJ databases">
        <title>Partial characterization of C-phycocyanin gene from Oscillatoria nigroviridis NTRI01.</title>
        <authorList>
            <person name="Thajuddin N."/>
            <person name="Reehana N."/>
            <person name="Parveez Ahamed A.A."/>
            <person name="Rosy Preethi J."/>
            <person name="Suresh A."/>
        </authorList>
    </citation>
    <scope>NUCLEOTIDE SEQUENCE</scope>
    <source>
        <strain evidence="5">NTRI01</strain>
    </source>
</reference>
<dbReference type="InterPro" id="IPR012128">
    <property type="entry name" value="Phycobilisome_asu/bsu"/>
</dbReference>
<dbReference type="Pfam" id="PF00502">
    <property type="entry name" value="Phycobilisome"/>
    <property type="match status" value="1"/>
</dbReference>
<feature type="region of interest" description="Disordered" evidence="4">
    <location>
        <begin position="53"/>
        <end position="74"/>
    </location>
</feature>
<feature type="compositionally biased region" description="Basic and acidic residues" evidence="4">
    <location>
        <begin position="53"/>
        <end position="68"/>
    </location>
</feature>
<keyword evidence="2" id="KW-0157">Chromophore</keyword>
<dbReference type="EMBL" id="JX294543">
    <property type="protein sequence ID" value="AFP83451.1"/>
    <property type="molecule type" value="Genomic_DNA"/>
</dbReference>
<dbReference type="Gene3D" id="1.10.490.20">
    <property type="entry name" value="Phycocyanins"/>
    <property type="match status" value="1"/>
</dbReference>
<dbReference type="PANTHER" id="PTHR34011:SF7">
    <property type="entry name" value="C-PHYCOCYANIN BETA SUBUNIT"/>
    <property type="match status" value="1"/>
</dbReference>
<accession>J7GVQ5</accession>
<dbReference type="SMR" id="J7GVQ5"/>
<sequence>MLHTFLGRRLQSRAYPSVLCQQAQSHLRPLLGKPRYGLDAHRINRLHRPDYESRDHTMSLSHDARPSDDSSPARVRMNASVQGGIDREVRLTSLVGWRSRGILFGFCTPLFFWLGLLRDMEIILRYVTYAILAGDASVLEDRCLNGLRETYQALGVPGASVAAGVQKMKDAAIKIANDPNGITQGDCSQLMSEVASYFDKAASAVA</sequence>
<dbReference type="SUPFAM" id="SSF46458">
    <property type="entry name" value="Globin-like"/>
    <property type="match status" value="1"/>
</dbReference>
<comment type="similarity">
    <text evidence="1">Belongs to the phycobiliprotein family.</text>
</comment>
<evidence type="ECO:0000256" key="2">
    <source>
        <dbReference type="ARBA" id="ARBA00022991"/>
    </source>
</evidence>
<evidence type="ECO:0000256" key="3">
    <source>
        <dbReference type="ARBA" id="ARBA00023307"/>
    </source>
</evidence>
<dbReference type="GO" id="GO:0030089">
    <property type="term" value="C:phycobilisome"/>
    <property type="evidence" value="ECO:0007669"/>
    <property type="project" value="InterPro"/>
</dbReference>
<evidence type="ECO:0000313" key="5">
    <source>
        <dbReference type="EMBL" id="AFP83451.1"/>
    </source>
</evidence>